<dbReference type="SMART" id="SM00065">
    <property type="entry name" value="GAF"/>
    <property type="match status" value="1"/>
</dbReference>
<dbReference type="InterPro" id="IPR011009">
    <property type="entry name" value="Kinase-like_dom_sf"/>
</dbReference>
<dbReference type="GO" id="GO:0004674">
    <property type="term" value="F:protein serine/threonine kinase activity"/>
    <property type="evidence" value="ECO:0007669"/>
    <property type="project" value="UniProtKB-KW"/>
</dbReference>
<dbReference type="RefSeq" id="WP_236892992.1">
    <property type="nucleotide sequence ID" value="NZ_AP024488.1"/>
</dbReference>
<dbReference type="SMART" id="SM00387">
    <property type="entry name" value="HATPase_c"/>
    <property type="match status" value="1"/>
</dbReference>
<dbReference type="Proteomes" id="UP001320148">
    <property type="component" value="Chromosome"/>
</dbReference>
<dbReference type="Gene3D" id="3.30.565.10">
    <property type="entry name" value="Histidine kinase-like ATPase, C-terminal domain"/>
    <property type="match status" value="1"/>
</dbReference>
<keyword evidence="1" id="KW-0175">Coiled coil</keyword>
<dbReference type="EMBL" id="AP024488">
    <property type="protein sequence ID" value="BCS96703.1"/>
    <property type="molecule type" value="Genomic_DNA"/>
</dbReference>
<dbReference type="Pfam" id="PF02518">
    <property type="entry name" value="HATPase_c"/>
    <property type="match status" value="1"/>
</dbReference>
<feature type="coiled-coil region" evidence="1">
    <location>
        <begin position="1377"/>
        <end position="1404"/>
    </location>
</feature>
<dbReference type="InterPro" id="IPR000719">
    <property type="entry name" value="Prot_kinase_dom"/>
</dbReference>
<dbReference type="SUPFAM" id="SSF55874">
    <property type="entry name" value="ATPase domain of HSP90 chaperone/DNA topoisomerase II/histidine kinase"/>
    <property type="match status" value="1"/>
</dbReference>
<dbReference type="SUPFAM" id="SSF55781">
    <property type="entry name" value="GAF domain-like"/>
    <property type="match status" value="1"/>
</dbReference>
<dbReference type="Pfam" id="PF13191">
    <property type="entry name" value="AAA_16"/>
    <property type="match status" value="1"/>
</dbReference>
<dbReference type="InterPro" id="IPR003018">
    <property type="entry name" value="GAF"/>
</dbReference>
<dbReference type="Gene3D" id="1.10.510.10">
    <property type="entry name" value="Transferase(Phosphotransferase) domain 1"/>
    <property type="match status" value="1"/>
</dbReference>
<dbReference type="InterPro" id="IPR029016">
    <property type="entry name" value="GAF-like_dom_sf"/>
</dbReference>
<protein>
    <submittedName>
        <fullName evidence="4">Serine/threonine protein kinase</fullName>
    </submittedName>
</protein>
<dbReference type="InterPro" id="IPR011712">
    <property type="entry name" value="Sig_transdc_His_kin_sub3_dim/P"/>
</dbReference>
<evidence type="ECO:0000259" key="3">
    <source>
        <dbReference type="PROSITE" id="PS50109"/>
    </source>
</evidence>
<dbReference type="CDD" id="cd16917">
    <property type="entry name" value="HATPase_UhpB-NarQ-NarX-like"/>
    <property type="match status" value="1"/>
</dbReference>
<name>A0ABM7PHY6_9BACT</name>
<dbReference type="InterPro" id="IPR027417">
    <property type="entry name" value="P-loop_NTPase"/>
</dbReference>
<accession>A0ABM7PHY6</accession>
<keyword evidence="4" id="KW-0808">Transferase</keyword>
<dbReference type="InterPro" id="IPR036890">
    <property type="entry name" value="HATPase_C_sf"/>
</dbReference>
<dbReference type="InterPro" id="IPR003594">
    <property type="entry name" value="HATPase_dom"/>
</dbReference>
<keyword evidence="5" id="KW-1185">Reference proteome</keyword>
<proteinExistence type="predicted"/>
<dbReference type="PROSITE" id="PS50011">
    <property type="entry name" value="PROTEIN_KINASE_DOM"/>
    <property type="match status" value="1"/>
</dbReference>
<evidence type="ECO:0000313" key="4">
    <source>
        <dbReference type="EMBL" id="BCS96703.1"/>
    </source>
</evidence>
<evidence type="ECO:0000256" key="1">
    <source>
        <dbReference type="SAM" id="Coils"/>
    </source>
</evidence>
<dbReference type="InterPro" id="IPR005467">
    <property type="entry name" value="His_kinase_dom"/>
</dbReference>
<evidence type="ECO:0000313" key="5">
    <source>
        <dbReference type="Proteomes" id="UP001320148"/>
    </source>
</evidence>
<feature type="domain" description="Histidine kinase" evidence="3">
    <location>
        <begin position="1520"/>
        <end position="1611"/>
    </location>
</feature>
<sequence length="1611" mass="177066">MGGSEEFSAARRVGDQATPLRYYLNDRVISLEETIAIAAGIAEALVPLHEHGAMVRGLNPASVVVHQETGTVSVHTSCRFVMNGALSETSDAGQTEAVYVDKSELLADFLPYIAPEQTGKGNHVPDHRTDLYALGTILFEMLTGHPPFTAGSALKSFHAHMATPAASPAASNPEIPDALSGITLKLLEKSPDARYQSAQGVHADLAACLDQLQTTGEIRPFSLGSHDTRGVFKLSNAIYGRGEEQKALSAACAKARQGGAPRIWVEGGPGMGKTTLVNTFSEVFQNDGGLVLSAKFEQTRNEAPNGFLSRLFERATQRILASKREELDSWKTELIRHIGTNIRVLTDIVPGFEPILGPGNPVPSLPPDETRIRLITVLKGVLTAFSEALPPLVLFIDDLQWAPAEALTLLTDLLVDDPIPKTLFIGAFRTHTKESAPYLAPWLETFGNREEETPRLLLDGLDSVQIRQFASDTFHLQAADTDQLARLIEGASRGNPFFIREFLISLHEKGHIFFQKTWKFDLQEIGRLSLTDDVLELLGQRIEELSHSHQHILAFAACIGARFDSGFIARLTGQGEVTTEEALEMFTTRDLLVKEGSFYRFSHDKVHEAVSRRLMEEEKAALHHRIGTLLLETYGGKPEGRALFETITHLNQGHTLIHELRERITLSRLNLGAATAARTNAAFEAALRYAETGLDLLPQDPWEHHTDLAFALTVEAGEAAHLTERRDHADELLATALANTSSADMKALIYTITARSRIRAGEVGEAYTITIDALKAMGEKIPSSIGKALIFKELIKTSTTLWGKKIPTLVDLPELNDPEQVAVSRLYKLAFEVGYIAQPDHLPFLALKHLTQSLKHGMSAHSAFAAGFYGMMLISSGLSIEKGYQFGGLSLALIDKYPDANLESEVHLLFGGMICHWKRHYREGRPYLDHSLRCATETANFPMAAYSIGHTVILHQYLGASLIDSLPEFEKLVLKMDRLKQDRSREALKFTHQFTLNLTRQCPDFRDFNGPQYTEAQIEKKIAEKDQTAIANIAAVKGVLYFLAGDYDDGANLMGKAVPALPGIAGTLFVPDFHLFYGLNLAAIHGEKGRYETWHSLRAIKKSLKKLNTWAAHAPENFECRALLLQAELCRIRNKPIDAMGLYERAIAAAKENGFSQIEAVACECAFRFHLSAEREEVAKVYLVKAREAFTAWGALAKVAQLDEAWPHLLTANNQAEDRRITREPDLISIIKASQAIAGETDLSLLMEQLMTIVIENAGARVGSLILAGDDERLSVEARVEAGQTESPISPGFDALDTTAQGIIRYVVRTGKTVVLPQPEGETMDISFHSGKAPRSLLCMPLMEGSNTLGALYLENDLLEGAFTLGRVEILKTVTDILAHARARQKAEEEVALYQEKLRGLSSSIQLTEEKERRRIAVGLHDQIGQALTLSRLKLSTLKTAVPGQENKGELDQISGLVDQTIHDIRNLTFELSPPDLYDWGLAAALDTLAEHMLTPHGMKIDFEDALEQDPLPESARILLYQAAREVMFNIVKHAHATRVNIAVESSEGSVQVSITDNGVGFDIPETFARRNRTSGFGLFSIKERLAHHGGCVTITPGPASGTCVVLSLPI</sequence>
<reference evidence="4 5" key="1">
    <citation type="submission" date="2021-02" db="EMBL/GenBank/DDBJ databases">
        <title>Complete genome of Desulfoluna sp. strain ASN36.</title>
        <authorList>
            <person name="Takahashi A."/>
            <person name="Kojima H."/>
            <person name="Fukui M."/>
        </authorList>
    </citation>
    <scope>NUCLEOTIDE SEQUENCE [LARGE SCALE GENOMIC DNA]</scope>
    <source>
        <strain evidence="4 5">ASN36</strain>
    </source>
</reference>
<dbReference type="InterPro" id="IPR053159">
    <property type="entry name" value="Hybrid_Histidine_Kinase"/>
</dbReference>
<keyword evidence="4" id="KW-0418">Kinase</keyword>
<gene>
    <name evidence="4" type="ORF">DSLASN_23350</name>
</gene>
<dbReference type="Pfam" id="PF01590">
    <property type="entry name" value="GAF"/>
    <property type="match status" value="1"/>
</dbReference>
<dbReference type="SUPFAM" id="SSF56112">
    <property type="entry name" value="Protein kinase-like (PK-like)"/>
    <property type="match status" value="1"/>
</dbReference>
<dbReference type="Pfam" id="PF07730">
    <property type="entry name" value="HisKA_3"/>
    <property type="match status" value="1"/>
</dbReference>
<dbReference type="PANTHER" id="PTHR43642">
    <property type="entry name" value="HYBRID SIGNAL TRANSDUCTION HISTIDINE KINASE G"/>
    <property type="match status" value="1"/>
</dbReference>
<keyword evidence="4" id="KW-0723">Serine/threonine-protein kinase</keyword>
<dbReference type="SUPFAM" id="SSF52540">
    <property type="entry name" value="P-loop containing nucleoside triphosphate hydrolases"/>
    <property type="match status" value="1"/>
</dbReference>
<dbReference type="InterPro" id="IPR041664">
    <property type="entry name" value="AAA_16"/>
</dbReference>
<dbReference type="PANTHER" id="PTHR43642:SF1">
    <property type="entry name" value="HYBRID SIGNAL TRANSDUCTION HISTIDINE KINASE G"/>
    <property type="match status" value="1"/>
</dbReference>
<dbReference type="PROSITE" id="PS50109">
    <property type="entry name" value="HIS_KIN"/>
    <property type="match status" value="1"/>
</dbReference>
<dbReference type="Gene3D" id="3.30.450.40">
    <property type="match status" value="1"/>
</dbReference>
<dbReference type="Gene3D" id="1.20.5.1930">
    <property type="match status" value="1"/>
</dbReference>
<feature type="domain" description="Protein kinase" evidence="2">
    <location>
        <begin position="1"/>
        <end position="205"/>
    </location>
</feature>
<dbReference type="Pfam" id="PF00069">
    <property type="entry name" value="Pkinase"/>
    <property type="match status" value="1"/>
</dbReference>
<organism evidence="4 5">
    <name type="scientific">Desulfoluna limicola</name>
    <dbReference type="NCBI Taxonomy" id="2810562"/>
    <lineage>
        <taxon>Bacteria</taxon>
        <taxon>Pseudomonadati</taxon>
        <taxon>Thermodesulfobacteriota</taxon>
        <taxon>Desulfobacteria</taxon>
        <taxon>Desulfobacterales</taxon>
        <taxon>Desulfolunaceae</taxon>
        <taxon>Desulfoluna</taxon>
    </lineage>
</organism>
<evidence type="ECO:0000259" key="2">
    <source>
        <dbReference type="PROSITE" id="PS50011"/>
    </source>
</evidence>